<dbReference type="Pfam" id="PF24494">
    <property type="entry name" value="DUF7587"/>
    <property type="match status" value="1"/>
</dbReference>
<accession>A0ABR3X5Z5</accession>
<evidence type="ECO:0000313" key="3">
    <source>
        <dbReference type="Proteomes" id="UP001583177"/>
    </source>
</evidence>
<comment type="caution">
    <text evidence="2">The sequence shown here is derived from an EMBL/GenBank/DDBJ whole genome shotgun (WGS) entry which is preliminary data.</text>
</comment>
<gene>
    <name evidence="2" type="ORF">Daus18300_004896</name>
</gene>
<reference evidence="2 3" key="1">
    <citation type="journal article" date="2024" name="IMA Fungus">
        <title>IMA Genome - F19 : A genome assembly and annotation guide to empower mycologists, including annotated draft genome sequences of Ceratocystis pirilliformis, Diaporthe australafricana, Fusarium ophioides, Paecilomyces lecythidis, and Sporothrix stenoceras.</title>
        <authorList>
            <person name="Aylward J."/>
            <person name="Wilson A.M."/>
            <person name="Visagie C.M."/>
            <person name="Spraker J."/>
            <person name="Barnes I."/>
            <person name="Buitendag C."/>
            <person name="Ceriani C."/>
            <person name="Del Mar Angel L."/>
            <person name="du Plessis D."/>
            <person name="Fuchs T."/>
            <person name="Gasser K."/>
            <person name="Kramer D."/>
            <person name="Li W."/>
            <person name="Munsamy K."/>
            <person name="Piso A."/>
            <person name="Price J.L."/>
            <person name="Sonnekus B."/>
            <person name="Thomas C."/>
            <person name="van der Nest A."/>
            <person name="van Dijk A."/>
            <person name="van Heerden A."/>
            <person name="van Vuuren N."/>
            <person name="Yilmaz N."/>
            <person name="Duong T.A."/>
            <person name="van der Merwe N.A."/>
            <person name="Wingfield M.J."/>
            <person name="Wingfield B.D."/>
        </authorList>
    </citation>
    <scope>NUCLEOTIDE SEQUENCE [LARGE SCALE GENOMIC DNA]</scope>
    <source>
        <strain evidence="2 3">CMW 18300</strain>
    </source>
</reference>
<keyword evidence="3" id="KW-1185">Reference proteome</keyword>
<sequence length="361" mass="41149">MTPARRPLRLSETLVTDWRGSIMKALFREDPVEVDDEEDEYGHPRSPLGPSFDWQFVGGPLAAQPPAPRLAARQDRMQNRDLPRFLFRCFTDKSGGATLRRFNGRLNMEDRIIPHFFLDHADGQPRRTLAQYLAQNSDHMQKHLVGAIDILSPFSSWTPSLMAAYLFAGFANDDTGRIAVIDTTLIHNELYCVDHYSLRGTPNKRVHNRDLPWEYHVYGPVMGRGLFTVPTSAIANLWKVPPRMRSAPLEAEDILNSRRIAELFVSPNWDAEDADVVIQLTANWIAGWGWTRSRDITGPDANGLSDDELERVLVALRPHLEDRAQRETVPLLPGDIQSSVYGFEWIHWSFVLLGLMERITQ</sequence>
<protein>
    <recommendedName>
        <fullName evidence="1">DUF7587 domain-containing protein</fullName>
    </recommendedName>
</protein>
<dbReference type="InterPro" id="IPR056009">
    <property type="entry name" value="DUF7587"/>
</dbReference>
<proteinExistence type="predicted"/>
<dbReference type="EMBL" id="JAWRVE010000034">
    <property type="protein sequence ID" value="KAL1871151.1"/>
    <property type="molecule type" value="Genomic_DNA"/>
</dbReference>
<evidence type="ECO:0000313" key="2">
    <source>
        <dbReference type="EMBL" id="KAL1871151.1"/>
    </source>
</evidence>
<feature type="domain" description="DUF7587" evidence="1">
    <location>
        <begin position="82"/>
        <end position="197"/>
    </location>
</feature>
<dbReference type="Proteomes" id="UP001583177">
    <property type="component" value="Unassembled WGS sequence"/>
</dbReference>
<organism evidence="2 3">
    <name type="scientific">Diaporthe australafricana</name>
    <dbReference type="NCBI Taxonomy" id="127596"/>
    <lineage>
        <taxon>Eukaryota</taxon>
        <taxon>Fungi</taxon>
        <taxon>Dikarya</taxon>
        <taxon>Ascomycota</taxon>
        <taxon>Pezizomycotina</taxon>
        <taxon>Sordariomycetes</taxon>
        <taxon>Sordariomycetidae</taxon>
        <taxon>Diaporthales</taxon>
        <taxon>Diaporthaceae</taxon>
        <taxon>Diaporthe</taxon>
    </lineage>
</organism>
<evidence type="ECO:0000259" key="1">
    <source>
        <dbReference type="Pfam" id="PF24494"/>
    </source>
</evidence>
<name>A0ABR3X5Z5_9PEZI</name>